<sequence length="134" mass="14502">MNSPTAPPWLPASGIQLRKAGVQFDAVRVDGDLGRRLADTLERMTGGSPGPVVVEERGRRSVYFLVPVGSTAHRAWPVNATRLTAGPGLVSYIPVPVLNSWTWPLSWRCRPCPMGGLVHPLLLRTVLAELNATV</sequence>
<evidence type="ECO:0000313" key="2">
    <source>
        <dbReference type="Proteomes" id="UP001223978"/>
    </source>
</evidence>
<comment type="caution">
    <text evidence="1">The sequence shown here is derived from an EMBL/GenBank/DDBJ whole genome shotgun (WGS) entry which is preliminary data.</text>
</comment>
<name>A0ABT6SK74_9ACTN</name>
<evidence type="ECO:0000313" key="1">
    <source>
        <dbReference type="EMBL" id="MDI3407828.1"/>
    </source>
</evidence>
<dbReference type="Proteomes" id="UP001223978">
    <property type="component" value="Unassembled WGS sequence"/>
</dbReference>
<organism evidence="1 2">
    <name type="scientific">Streptomyces cavernicola</name>
    <dbReference type="NCBI Taxonomy" id="3043613"/>
    <lineage>
        <taxon>Bacteria</taxon>
        <taxon>Bacillati</taxon>
        <taxon>Actinomycetota</taxon>
        <taxon>Actinomycetes</taxon>
        <taxon>Kitasatosporales</taxon>
        <taxon>Streptomycetaceae</taxon>
        <taxon>Streptomyces</taxon>
    </lineage>
</organism>
<evidence type="ECO:0008006" key="3">
    <source>
        <dbReference type="Google" id="ProtNLM"/>
    </source>
</evidence>
<reference evidence="1 2" key="1">
    <citation type="submission" date="2023-05" db="EMBL/GenBank/DDBJ databases">
        <title>Draft genome sequence of Streptomyces sp. B-S-A6 isolated from a cave soil in Thailand.</title>
        <authorList>
            <person name="Chamroensaksri N."/>
            <person name="Muangham S."/>
        </authorList>
    </citation>
    <scope>NUCLEOTIDE SEQUENCE [LARGE SCALE GENOMIC DNA]</scope>
    <source>
        <strain evidence="1 2">B-S-A6</strain>
    </source>
</reference>
<dbReference type="RefSeq" id="WP_282545737.1">
    <property type="nucleotide sequence ID" value="NZ_JASCIQ010000037.1"/>
</dbReference>
<gene>
    <name evidence="1" type="ORF">QIS96_28940</name>
</gene>
<keyword evidence="2" id="KW-1185">Reference proteome</keyword>
<accession>A0ABT6SK74</accession>
<proteinExistence type="predicted"/>
<dbReference type="EMBL" id="JASCIQ010000037">
    <property type="protein sequence ID" value="MDI3407828.1"/>
    <property type="molecule type" value="Genomic_DNA"/>
</dbReference>
<protein>
    <recommendedName>
        <fullName evidence="3">DNA primase/polymerase bifunctional N-terminal domain-containing protein</fullName>
    </recommendedName>
</protein>